<reference evidence="3" key="1">
    <citation type="submission" date="2022-11" db="EMBL/GenBank/DDBJ databases">
        <authorList>
            <person name="Kikuchi T."/>
        </authorList>
    </citation>
    <scope>NUCLEOTIDE SEQUENCE</scope>
    <source>
        <strain evidence="3">PS1010</strain>
    </source>
</reference>
<evidence type="ECO:0000256" key="1">
    <source>
        <dbReference type="SAM" id="MobiDB-lite"/>
    </source>
</evidence>
<feature type="signal peptide" evidence="2">
    <location>
        <begin position="1"/>
        <end position="26"/>
    </location>
</feature>
<evidence type="ECO:0000313" key="3">
    <source>
        <dbReference type="EMBL" id="CAI5441419.1"/>
    </source>
</evidence>
<dbReference type="Proteomes" id="UP001152747">
    <property type="component" value="Unassembled WGS sequence"/>
</dbReference>
<gene>
    <name evidence="3" type="ORF">CAMP_LOCUS4056</name>
</gene>
<organism evidence="3 4">
    <name type="scientific">Caenorhabditis angaria</name>
    <dbReference type="NCBI Taxonomy" id="860376"/>
    <lineage>
        <taxon>Eukaryota</taxon>
        <taxon>Metazoa</taxon>
        <taxon>Ecdysozoa</taxon>
        <taxon>Nematoda</taxon>
        <taxon>Chromadorea</taxon>
        <taxon>Rhabditida</taxon>
        <taxon>Rhabditina</taxon>
        <taxon>Rhabditomorpha</taxon>
        <taxon>Rhabditoidea</taxon>
        <taxon>Rhabditidae</taxon>
        <taxon>Peloderinae</taxon>
        <taxon>Caenorhabditis</taxon>
    </lineage>
</organism>
<keyword evidence="4" id="KW-1185">Reference proteome</keyword>
<accession>A0A9P1IA27</accession>
<feature type="region of interest" description="Disordered" evidence="1">
    <location>
        <begin position="460"/>
        <end position="491"/>
    </location>
</feature>
<comment type="caution">
    <text evidence="3">The sequence shown here is derived from an EMBL/GenBank/DDBJ whole genome shotgun (WGS) entry which is preliminary data.</text>
</comment>
<proteinExistence type="predicted"/>
<sequence>MMEVLARKTKWRWAIVLIGVLQIVDGSDDIGKNGCDRYVDCRNELLEMHWRCAEVSRRTTQHACKIMNLFGQHKSTSYEIEQIFSSCTKRFSALSDIDLLMEIEPECSADKQNAIPSHYTSANCWSELIRMTQKCFALSRCCPSSQRCYHEVQSTETHQIYENEKTKLKGLLENCVEDMESLRRTPISRDDGIIAMKVNENARELLKSVVPFRIFPDPQLQNSKRVVNAAPTDSTGFRRPFRRPLKHRYGISKQKFEATVIVGKTEDGDLPLTTSLSPFTSMHAGYTNTISTTQTPAFFSSHVNSIDFESKPPLRIRKNKKRRFRKRKITKSGEKQHFQRASVIEKSHFDAHHAAVKLDKLSRNLRQKGEYGRNFLPKMLLVKQNKGKFLGYAQPFVRPIEKSSEAADFFDENVEKHASIDQIYDDIIESQKSSYPPTTLQIPTEASWTRQPPQQYSNSHFDFTPTRATFPTVTSTTSTTTTTQLPPTTVNPTVVDPLVDYITHELLEKHLEKESNEEDFDFSANSDYIDISADVAGQSTVSNVTVRTTATPLIAAKLGEQNIEDLIPLPHVVNRFGTEDITPSPFVTTTELNNQLWPIPIRKVHRLKMMGQKVMQHMRPIVILPINKKNAQKMNEYKKRKLLTGCQRYDKCLRKEVEMRMRCAKPYPQPFDRCSAQLLPLYRLIDEASNDKLQYFIKCISKVEENISRKCLVHKPIDESEVTCDNIEVWTDYCKSVEKCCESKHECENQSENSNFGNRLRLLEKSFTLRAAACQFKHAFHRNLVKKS</sequence>
<evidence type="ECO:0000256" key="2">
    <source>
        <dbReference type="SAM" id="SignalP"/>
    </source>
</evidence>
<keyword evidence="2" id="KW-0732">Signal</keyword>
<protein>
    <recommendedName>
        <fullName evidence="5">Chondroitin proteoglycan 4 domain-containing protein</fullName>
    </recommendedName>
</protein>
<dbReference type="EMBL" id="CANHGI010000002">
    <property type="protein sequence ID" value="CAI5441419.1"/>
    <property type="molecule type" value="Genomic_DNA"/>
</dbReference>
<feature type="chain" id="PRO_5040208846" description="Chondroitin proteoglycan 4 domain-containing protein" evidence="2">
    <location>
        <begin position="27"/>
        <end position="788"/>
    </location>
</feature>
<dbReference type="AlphaFoldDB" id="A0A9P1IA27"/>
<evidence type="ECO:0000313" key="4">
    <source>
        <dbReference type="Proteomes" id="UP001152747"/>
    </source>
</evidence>
<feature type="compositionally biased region" description="Low complexity" evidence="1">
    <location>
        <begin position="464"/>
        <end position="491"/>
    </location>
</feature>
<dbReference type="OrthoDB" id="5807473at2759"/>
<evidence type="ECO:0008006" key="5">
    <source>
        <dbReference type="Google" id="ProtNLM"/>
    </source>
</evidence>
<name>A0A9P1IA27_9PELO</name>